<dbReference type="EMBL" id="BAABGX010000002">
    <property type="protein sequence ID" value="GAA4305277.1"/>
    <property type="molecule type" value="Genomic_DNA"/>
</dbReference>
<reference evidence="3" key="1">
    <citation type="journal article" date="2019" name="Int. J. Syst. Evol. Microbiol.">
        <title>The Global Catalogue of Microorganisms (GCM) 10K type strain sequencing project: providing services to taxonomists for standard genome sequencing and annotation.</title>
        <authorList>
            <consortium name="The Broad Institute Genomics Platform"/>
            <consortium name="The Broad Institute Genome Sequencing Center for Infectious Disease"/>
            <person name="Wu L."/>
            <person name="Ma J."/>
        </authorList>
    </citation>
    <scope>NUCLEOTIDE SEQUENCE [LARGE SCALE GENOMIC DNA]</scope>
    <source>
        <strain evidence="3">JCM 17917</strain>
    </source>
</reference>
<dbReference type="PANTHER" id="PTHR30469">
    <property type="entry name" value="MULTIDRUG RESISTANCE PROTEIN MDTA"/>
    <property type="match status" value="1"/>
</dbReference>
<keyword evidence="3" id="KW-1185">Reference proteome</keyword>
<gene>
    <name evidence="2" type="ORF">GCM10023183_19310</name>
</gene>
<dbReference type="PANTHER" id="PTHR30469:SF15">
    <property type="entry name" value="HLYD FAMILY OF SECRETION PROTEINS"/>
    <property type="match status" value="1"/>
</dbReference>
<evidence type="ECO:0000313" key="3">
    <source>
        <dbReference type="Proteomes" id="UP001501844"/>
    </source>
</evidence>
<dbReference type="Pfam" id="PF25954">
    <property type="entry name" value="Beta-barrel_RND_2"/>
    <property type="match status" value="1"/>
</dbReference>
<sequence>MEGIQVMVKRYSVLLLLLLFCLVSCQEEQERIKPKVSDIAESVYASGTVKAADQYTAYPVVSGIVQAILVKPGDTVNAGDPLFRVENSTAALNARYAQLALELSQENTKSNFGRLQEAQLAVRQARDKYQLDSSLYQRQKRLWEQNIGTQVEFEQRQLAYNSSRSNYLSARANYNLLNRQLKNEMQRAGVNYDISKQLQQDFVVRASISGRVYDVLLEKGELVSPQTPLAVIGQTKNFLLELEVDENDIVQVRVGQPVQISMDSYKGQVFEGVVEKVYPIMNERSRTFQVDARFVNPPATLYPNLSAEANIVVQTKKNALLIPREYLVEDRFVLVAPDQRREVKVGLRDYRKAEVLQGLDTTEFIYKPR</sequence>
<proteinExistence type="predicted"/>
<dbReference type="InterPro" id="IPR058792">
    <property type="entry name" value="Beta-barrel_RND_2"/>
</dbReference>
<name>A0ABP8FJJ4_9BACT</name>
<evidence type="ECO:0000259" key="1">
    <source>
        <dbReference type="Pfam" id="PF25954"/>
    </source>
</evidence>
<evidence type="ECO:0000313" key="2">
    <source>
        <dbReference type="EMBL" id="GAA4305277.1"/>
    </source>
</evidence>
<dbReference type="Gene3D" id="1.10.287.470">
    <property type="entry name" value="Helix hairpin bin"/>
    <property type="match status" value="1"/>
</dbReference>
<organism evidence="2 3">
    <name type="scientific">Nibribacter koreensis</name>
    <dbReference type="NCBI Taxonomy" id="1084519"/>
    <lineage>
        <taxon>Bacteria</taxon>
        <taxon>Pseudomonadati</taxon>
        <taxon>Bacteroidota</taxon>
        <taxon>Cytophagia</taxon>
        <taxon>Cytophagales</taxon>
        <taxon>Hymenobacteraceae</taxon>
        <taxon>Nibribacter</taxon>
    </lineage>
</organism>
<dbReference type="Gene3D" id="2.40.50.100">
    <property type="match status" value="1"/>
</dbReference>
<dbReference type="SUPFAM" id="SSF111369">
    <property type="entry name" value="HlyD-like secretion proteins"/>
    <property type="match status" value="1"/>
</dbReference>
<feature type="domain" description="CusB-like beta-barrel" evidence="1">
    <location>
        <begin position="240"/>
        <end position="311"/>
    </location>
</feature>
<dbReference type="Gene3D" id="2.40.30.170">
    <property type="match status" value="1"/>
</dbReference>
<dbReference type="Proteomes" id="UP001501844">
    <property type="component" value="Unassembled WGS sequence"/>
</dbReference>
<dbReference type="Gene3D" id="2.40.420.20">
    <property type="match status" value="1"/>
</dbReference>
<accession>A0ABP8FJJ4</accession>
<comment type="caution">
    <text evidence="2">The sequence shown here is derived from an EMBL/GenBank/DDBJ whole genome shotgun (WGS) entry which is preliminary data.</text>
</comment>
<protein>
    <submittedName>
        <fullName evidence="2">Efflux RND transporter periplasmic adaptor subunit</fullName>
    </submittedName>
</protein>